<name>A0ABX1X0X1_9BACT</name>
<accession>A0ABX1X0X1</accession>
<proteinExistence type="predicted"/>
<dbReference type="Gene3D" id="1.20.1640.10">
    <property type="entry name" value="Multidrug efflux transporter AcrB transmembrane domain"/>
    <property type="match status" value="2"/>
</dbReference>
<gene>
    <name evidence="2" type="ORF">ELS83_19655</name>
</gene>
<feature type="transmembrane region" description="Helical" evidence="1">
    <location>
        <begin position="466"/>
        <end position="489"/>
    </location>
</feature>
<dbReference type="SUPFAM" id="SSF82714">
    <property type="entry name" value="Multidrug efflux transporter AcrB TolC docking domain, DN and DC subdomains"/>
    <property type="match status" value="1"/>
</dbReference>
<feature type="transmembrane region" description="Helical" evidence="1">
    <location>
        <begin position="980"/>
        <end position="1006"/>
    </location>
</feature>
<dbReference type="Proteomes" id="UP000732105">
    <property type="component" value="Unassembled WGS sequence"/>
</dbReference>
<dbReference type="Gene3D" id="3.30.2090.10">
    <property type="entry name" value="Multidrug efflux transporter AcrB TolC docking domain, DN and DC subdomains"/>
    <property type="match status" value="2"/>
</dbReference>
<feature type="transmembrane region" description="Helical" evidence="1">
    <location>
        <begin position="438"/>
        <end position="460"/>
    </location>
</feature>
<keyword evidence="1" id="KW-0472">Membrane</keyword>
<feature type="transmembrane region" description="Helical" evidence="1">
    <location>
        <begin position="949"/>
        <end position="968"/>
    </location>
</feature>
<protein>
    <submittedName>
        <fullName evidence="2">Efflux RND transporter permease subunit</fullName>
    </submittedName>
</protein>
<feature type="transmembrane region" description="Helical" evidence="1">
    <location>
        <begin position="385"/>
        <end position="406"/>
    </location>
</feature>
<dbReference type="Gene3D" id="3.30.70.1440">
    <property type="entry name" value="Multidrug efflux transporter AcrB pore domain"/>
    <property type="match status" value="1"/>
</dbReference>
<reference evidence="2 3" key="1">
    <citation type="submission" date="2018-12" db="EMBL/GenBank/DDBJ databases">
        <title>Marinifilum JC070 sp. nov., a marine bacterium isolated from Yongle Blue Hole in the South China Sea.</title>
        <authorList>
            <person name="Fu T."/>
        </authorList>
    </citation>
    <scope>NUCLEOTIDE SEQUENCE [LARGE SCALE GENOMIC DNA]</scope>
    <source>
        <strain evidence="2 3">JC070</strain>
    </source>
</reference>
<keyword evidence="1" id="KW-0812">Transmembrane</keyword>
<feature type="transmembrane region" description="Helical" evidence="1">
    <location>
        <begin position="877"/>
        <end position="896"/>
    </location>
</feature>
<feature type="transmembrane region" description="Helical" evidence="1">
    <location>
        <begin position="333"/>
        <end position="352"/>
    </location>
</feature>
<dbReference type="PANTHER" id="PTHR32063">
    <property type="match status" value="1"/>
</dbReference>
<dbReference type="PROSITE" id="PS51257">
    <property type="entry name" value="PROKAR_LIPOPROTEIN"/>
    <property type="match status" value="1"/>
</dbReference>
<dbReference type="InterPro" id="IPR001036">
    <property type="entry name" value="Acrflvin-R"/>
</dbReference>
<feature type="transmembrane region" description="Helical" evidence="1">
    <location>
        <begin position="359"/>
        <end position="379"/>
    </location>
</feature>
<dbReference type="Gene3D" id="3.30.70.1320">
    <property type="entry name" value="Multidrug efflux transporter AcrB pore domain like"/>
    <property type="match status" value="1"/>
</dbReference>
<keyword evidence="1" id="KW-1133">Transmembrane helix</keyword>
<organism evidence="2 3">
    <name type="scientific">Marinifilum caeruleilacunae</name>
    <dbReference type="NCBI Taxonomy" id="2499076"/>
    <lineage>
        <taxon>Bacteria</taxon>
        <taxon>Pseudomonadati</taxon>
        <taxon>Bacteroidota</taxon>
        <taxon>Bacteroidia</taxon>
        <taxon>Marinilabiliales</taxon>
        <taxon>Marinifilaceae</taxon>
    </lineage>
</organism>
<dbReference type="EMBL" id="RZNH01000049">
    <property type="protein sequence ID" value="NOU62020.1"/>
    <property type="molecule type" value="Genomic_DNA"/>
</dbReference>
<dbReference type="SUPFAM" id="SSF82693">
    <property type="entry name" value="Multidrug efflux transporter AcrB pore domain, PN1, PN2, PC1 and PC2 subdomains"/>
    <property type="match status" value="2"/>
</dbReference>
<dbReference type="RefSeq" id="WP_171597281.1">
    <property type="nucleotide sequence ID" value="NZ_RZNH01000049.1"/>
</dbReference>
<evidence type="ECO:0000256" key="1">
    <source>
        <dbReference type="SAM" id="Phobius"/>
    </source>
</evidence>
<feature type="transmembrane region" description="Helical" evidence="1">
    <location>
        <begin position="526"/>
        <end position="545"/>
    </location>
</feature>
<comment type="caution">
    <text evidence="2">The sequence shown here is derived from an EMBL/GenBank/DDBJ whole genome shotgun (WGS) entry which is preliminary data.</text>
</comment>
<dbReference type="InterPro" id="IPR027463">
    <property type="entry name" value="AcrB_DN_DC_subdom"/>
</dbReference>
<dbReference type="SUPFAM" id="SSF82866">
    <property type="entry name" value="Multidrug efflux transporter AcrB transmembrane domain"/>
    <property type="match status" value="2"/>
</dbReference>
<keyword evidence="3" id="KW-1185">Reference proteome</keyword>
<feature type="transmembrane region" description="Helical" evidence="1">
    <location>
        <begin position="846"/>
        <end position="865"/>
    </location>
</feature>
<evidence type="ECO:0000313" key="2">
    <source>
        <dbReference type="EMBL" id="NOU62020.1"/>
    </source>
</evidence>
<evidence type="ECO:0000313" key="3">
    <source>
        <dbReference type="Proteomes" id="UP000732105"/>
    </source>
</evidence>
<feature type="transmembrane region" description="Helical" evidence="1">
    <location>
        <begin position="902"/>
        <end position="921"/>
    </location>
</feature>
<dbReference type="PANTHER" id="PTHR32063:SF0">
    <property type="entry name" value="SWARMING MOTILITY PROTEIN SWRC"/>
    <property type="match status" value="1"/>
</dbReference>
<sequence length="1011" mass="115291">MIKFLLTRPIAVSMTFLAILLLGCVAIGLLPISLMPDVAIPEISVQISHENRSARQLENTVVKTIRRQLLQVPHLEDIKSVTRDGSSFIHMKMAYGSDINLAYIEVNEKIDKCMSLLPKDMTRPKVIKASATDIPVLKLNLSLQKEQNPQQFMELSQFADAVIRKRIEQLSPVAMVDITGRVFPEISIHPDLEKMKAHQISYTDIENLVHNNNIDFGNLMIRDGHYQYNIHFEKSFQNVNDIKNLYFDVDGKVLKLKDIATVELVEQSRKGLAMMNGKETVSLSIIKQADARIQDMKDELQALISNFHEDYPNIEFEISEDQSKLLDYSIENLKQSLLLGASLAFLVMFFFLKDFRAPWLIGVSIPTSLIISLLFFHLLGLSLNIISLSGLVLGIGMMIDNSIIVIDNISQFRQRGENLLQSCIKGTNEVIRPMLSSVLTTCSVFLPLIFISGIAGALFYDQALAVSIGLFVSLLVSISLLPVYYRLFYKHERQGRLDRWVNQLSKLDYTKLYETGLTKVFRNQKLSWFLFLLLLACAITLVISLPKKRLPELTQHEMILRIDWNDRINIDENRRRTEQLIRQIEQDRVQTSVLIGEQQYLLNRGHELSASESLIYMKVEDSSDINALKKRLKHHLNNYYTECRFYFTSPENLFEQVFADDESPLVARINFRNGNEKEQLIQVKQLQKEFTNAFPGEFNPSQAFQEQVSLEFDPIILMLYKIDINSFYKQLQTAFNHNELDVIRNNQDQVPLVLGDKKSTLYDLINQTKIVNEEGVWYKLNQLVKKQPHESLKSITAGKEGEFVPYALHIDDDQLVSSKNKIKQILSKYKDVDLSFSGSIFANKTLLRQLGLILLISLLLLYFILASQFESFSQPLIVLLEVPIDIGGALLVLWAFGGDLNLMSLIGLIVMSGIIINDSILKIDTINRLRKEKGFGLIKAILVGGQRRLKPILMTSITTILALFPFLFLDGLGAELQKPLAIVVIGGMFIGTLVSLYFVPLCYYYLNRSRK</sequence>
<dbReference type="Gene3D" id="3.30.70.1430">
    <property type="entry name" value="Multidrug efflux transporter AcrB pore domain"/>
    <property type="match status" value="2"/>
</dbReference>
<dbReference type="Pfam" id="PF00873">
    <property type="entry name" value="ACR_tran"/>
    <property type="match status" value="1"/>
</dbReference>
<dbReference type="PRINTS" id="PR00702">
    <property type="entry name" value="ACRIFLAVINRP"/>
</dbReference>